<organism evidence="2 3">
    <name type="scientific">Klenkia sesuvii</name>
    <dbReference type="NCBI Taxonomy" id="3103137"/>
    <lineage>
        <taxon>Bacteria</taxon>
        <taxon>Bacillati</taxon>
        <taxon>Actinomycetota</taxon>
        <taxon>Actinomycetes</taxon>
        <taxon>Geodermatophilales</taxon>
        <taxon>Geodermatophilaceae</taxon>
        <taxon>Klenkia</taxon>
    </lineage>
</organism>
<accession>A0ABU8DXT7</accession>
<evidence type="ECO:0000313" key="2">
    <source>
        <dbReference type="EMBL" id="MEI4273657.1"/>
    </source>
</evidence>
<dbReference type="PANTHER" id="PTHR43236">
    <property type="entry name" value="ANTITOXIN HIGA1"/>
    <property type="match status" value="1"/>
</dbReference>
<dbReference type="Pfam" id="PF06114">
    <property type="entry name" value="Peptidase_M78"/>
    <property type="match status" value="1"/>
</dbReference>
<dbReference type="InterPro" id="IPR010359">
    <property type="entry name" value="IrrE_HExxH"/>
</dbReference>
<dbReference type="RefSeq" id="WP_336405773.1">
    <property type="nucleotide sequence ID" value="NZ_JBAPLU010000024.1"/>
</dbReference>
<keyword evidence="3" id="KW-1185">Reference proteome</keyword>
<feature type="domain" description="IrrE N-terminal-like" evidence="1">
    <location>
        <begin position="141"/>
        <end position="271"/>
    </location>
</feature>
<dbReference type="PANTHER" id="PTHR43236:SF2">
    <property type="entry name" value="BLL0069 PROTEIN"/>
    <property type="match status" value="1"/>
</dbReference>
<evidence type="ECO:0000313" key="3">
    <source>
        <dbReference type="Proteomes" id="UP001361570"/>
    </source>
</evidence>
<gene>
    <name evidence="2" type="ORF">TEK04_18205</name>
</gene>
<evidence type="ECO:0000259" key="1">
    <source>
        <dbReference type="Pfam" id="PF06114"/>
    </source>
</evidence>
<dbReference type="EMBL" id="JBAPLU010000024">
    <property type="protein sequence ID" value="MEI4273657.1"/>
    <property type="molecule type" value="Genomic_DNA"/>
</dbReference>
<dbReference type="Gene3D" id="1.10.10.2910">
    <property type="match status" value="1"/>
</dbReference>
<proteinExistence type="predicted"/>
<dbReference type="InterPro" id="IPR052345">
    <property type="entry name" value="Rad_response_metalloprotease"/>
</dbReference>
<reference evidence="2 3" key="1">
    <citation type="submission" date="2024-03" db="EMBL/GenBank/DDBJ databases">
        <title>Draft genome sequence of Klenkia sp. LSe6-5.</title>
        <authorList>
            <person name="Duangmal K."/>
            <person name="Chantavorakit T."/>
        </authorList>
    </citation>
    <scope>NUCLEOTIDE SEQUENCE [LARGE SCALE GENOMIC DNA]</scope>
    <source>
        <strain evidence="2 3">LSe6-5</strain>
    </source>
</reference>
<sequence>MLEKAFPKLGDWEAGDKLPTFKQLESFASRTHTPIGYFFLQEPPDEPLPVPDFRTIRDEAVGRPSPDLLESIYQSEQRQDWYRNYLAVNEVNPPAFLGSASLQASPGKVASQMREHLGFDLEQRATFPTWTDALRGLIEAAERVGVLVVVTGIVGSNTHRKLDPQEFRGFALADTLAPLVFVNGADTKAAQIFTLAHELAHLWAGQSAVSTPELDAPAVNPSERWCNEVAAEFLVPLESLPDHLSGPTMAGDLDRLARRYKVSTLVVLRRLFDRGLIAGDWGTYRAHYREELARVLARAERREDEGGGNFYYTQPYRVSRRFAQAVISQTLEGGTLYRDAYRLLGIRRHETFVKFGEHLGVT</sequence>
<name>A0ABU8DXT7_9ACTN</name>
<dbReference type="Proteomes" id="UP001361570">
    <property type="component" value="Unassembled WGS sequence"/>
</dbReference>
<protein>
    <submittedName>
        <fullName evidence="2">ImmA/IrrE family metallo-endopeptidase</fullName>
    </submittedName>
</protein>
<comment type="caution">
    <text evidence="2">The sequence shown here is derived from an EMBL/GenBank/DDBJ whole genome shotgun (WGS) entry which is preliminary data.</text>
</comment>